<dbReference type="InterPro" id="IPR021858">
    <property type="entry name" value="Fun_TF"/>
</dbReference>
<evidence type="ECO:0000256" key="2">
    <source>
        <dbReference type="ARBA" id="ARBA00023242"/>
    </source>
</evidence>
<dbReference type="Pfam" id="PF11951">
    <property type="entry name" value="Fungal_trans_2"/>
    <property type="match status" value="1"/>
</dbReference>
<comment type="caution">
    <text evidence="3">The sequence shown here is derived from an EMBL/GenBank/DDBJ whole genome shotgun (WGS) entry which is preliminary data.</text>
</comment>
<keyword evidence="4" id="KW-1185">Reference proteome</keyword>
<comment type="subcellular location">
    <subcellularLocation>
        <location evidence="1">Nucleus</location>
    </subcellularLocation>
</comment>
<dbReference type="GO" id="GO:0005634">
    <property type="term" value="C:nucleus"/>
    <property type="evidence" value="ECO:0007669"/>
    <property type="project" value="UniProtKB-SubCell"/>
</dbReference>
<dbReference type="PANTHER" id="PTHR37534:SF46">
    <property type="entry name" value="ZN(II)2CYS6 TRANSCRIPTION FACTOR (EUROFUNG)"/>
    <property type="match status" value="1"/>
</dbReference>
<keyword evidence="2" id="KW-0539">Nucleus</keyword>
<gene>
    <name evidence="3" type="ORF">IFR04_014131</name>
</gene>
<dbReference type="PANTHER" id="PTHR37534">
    <property type="entry name" value="TRANSCRIPTIONAL ACTIVATOR PROTEIN UGA3"/>
    <property type="match status" value="1"/>
</dbReference>
<reference evidence="3" key="1">
    <citation type="submission" date="2021-02" db="EMBL/GenBank/DDBJ databases">
        <title>Genome sequence Cadophora malorum strain M34.</title>
        <authorList>
            <person name="Stefanovic E."/>
            <person name="Vu D."/>
            <person name="Scully C."/>
            <person name="Dijksterhuis J."/>
            <person name="Roader J."/>
            <person name="Houbraken J."/>
        </authorList>
    </citation>
    <scope>NUCLEOTIDE SEQUENCE</scope>
    <source>
        <strain evidence="3">M34</strain>
    </source>
</reference>
<evidence type="ECO:0000313" key="3">
    <source>
        <dbReference type="EMBL" id="KAG4412734.1"/>
    </source>
</evidence>
<name>A0A8H7T3E0_9HELO</name>
<accession>A0A8H7T3E0</accession>
<evidence type="ECO:0000256" key="1">
    <source>
        <dbReference type="ARBA" id="ARBA00004123"/>
    </source>
</evidence>
<dbReference type="EMBL" id="JAFJYH010000358">
    <property type="protein sequence ID" value="KAG4412734.1"/>
    <property type="molecule type" value="Genomic_DNA"/>
</dbReference>
<organism evidence="3 4">
    <name type="scientific">Cadophora malorum</name>
    <dbReference type="NCBI Taxonomy" id="108018"/>
    <lineage>
        <taxon>Eukaryota</taxon>
        <taxon>Fungi</taxon>
        <taxon>Dikarya</taxon>
        <taxon>Ascomycota</taxon>
        <taxon>Pezizomycotina</taxon>
        <taxon>Leotiomycetes</taxon>
        <taxon>Helotiales</taxon>
        <taxon>Ploettnerulaceae</taxon>
        <taxon>Cadophora</taxon>
    </lineage>
</organism>
<dbReference type="OrthoDB" id="4137815at2759"/>
<sequence>MWSESFISGFVIVPGFVRSFQDMLRKSFTSSPEILRDAYLAAAAAFVQIQNGELGNENLSLNRSSMSIERLRRFQPKDRSQLALLTRLGMSIVTFELLTSSSSSHAIVAHTLLSLKPWLPLPSADLDLDFNVNLLVLMDIVNCIVYREVPIMRHETDKTRIDRCVGLTGGLFPIMYDICVVSHKHKYEVKPYSTESEQDWAALALNVQKWHPYEPPNFSRLHQDNDTVTMRTQASIYRNALLLLIHRLQHPYGVIDAVAQSWSGHILSSLKTSRHVTGRYPLPSFFPLLIASFEVVENHARDEIVKAIDTRFPPVLCQFLSKLKQFLKHAWEARDSGCVLSWDQMVRLAPRMFFMP</sequence>
<dbReference type="Proteomes" id="UP000664132">
    <property type="component" value="Unassembled WGS sequence"/>
</dbReference>
<evidence type="ECO:0000313" key="4">
    <source>
        <dbReference type="Proteomes" id="UP000664132"/>
    </source>
</evidence>
<dbReference type="AlphaFoldDB" id="A0A8H7T3E0"/>
<protein>
    <submittedName>
        <fullName evidence="3">Uncharacterized protein</fullName>
    </submittedName>
</protein>
<proteinExistence type="predicted"/>